<name>A0A5C6AAA8_9BACT</name>
<dbReference type="Proteomes" id="UP000316213">
    <property type="component" value="Unassembled WGS sequence"/>
</dbReference>
<dbReference type="EC" id="3.1.1.72" evidence="4"/>
<evidence type="ECO:0000259" key="3">
    <source>
        <dbReference type="Pfam" id="PF00326"/>
    </source>
</evidence>
<protein>
    <submittedName>
        <fullName evidence="4">Acetylxylan esterase</fullName>
        <ecNumber evidence="4">3.1.1.72</ecNumber>
    </submittedName>
</protein>
<sequence precursor="true">MNSTFARLAPWIFLVPAWIFTVTVSSATQAAEPDVLALWSDADLGISAETPSATEHDRGPNNRSLSNIQRPTLTVYHPDPQSNHGAALVVCPGGGYGGLAVDKEGHDVAKWFAKLGGTAGVLSYRVGGGPHQHPVPMNDARQAVALMRQNADQWSVSPDRVGIIGFSAGGHLASTIATDPATGVNFAALIYPVISMRDGVTHGGSKKNLLGAEPDTNLVAEMSRDEQVSPETCPTFLVHAGDDRAVLVENSLRFYRACIDHNVPVEMHLFPSGGHGFGMYRGERPVDQWPDLMHAWMGEQGLLKRQ</sequence>
<evidence type="ECO:0000313" key="4">
    <source>
        <dbReference type="EMBL" id="TWT96248.1"/>
    </source>
</evidence>
<comment type="caution">
    <text evidence="4">The sequence shown here is derived from an EMBL/GenBank/DDBJ whole genome shotgun (WGS) entry which is preliminary data.</text>
</comment>
<feature type="chain" id="PRO_5022706613" evidence="2">
    <location>
        <begin position="31"/>
        <end position="306"/>
    </location>
</feature>
<dbReference type="Gene3D" id="3.40.50.1820">
    <property type="entry name" value="alpha/beta hydrolase"/>
    <property type="match status" value="1"/>
</dbReference>
<evidence type="ECO:0000256" key="2">
    <source>
        <dbReference type="SAM" id="SignalP"/>
    </source>
</evidence>
<dbReference type="PANTHER" id="PTHR48081:SF6">
    <property type="entry name" value="PEPTIDASE S9 PROLYL OLIGOPEPTIDASE CATALYTIC DOMAIN-CONTAINING PROTEIN"/>
    <property type="match status" value="1"/>
</dbReference>
<dbReference type="InterPro" id="IPR050300">
    <property type="entry name" value="GDXG_lipolytic_enzyme"/>
</dbReference>
<dbReference type="InterPro" id="IPR001375">
    <property type="entry name" value="Peptidase_S9_cat"/>
</dbReference>
<proteinExistence type="predicted"/>
<evidence type="ECO:0000313" key="5">
    <source>
        <dbReference type="Proteomes" id="UP000316213"/>
    </source>
</evidence>
<dbReference type="InterPro" id="IPR029058">
    <property type="entry name" value="AB_hydrolase_fold"/>
</dbReference>
<reference evidence="4 5" key="1">
    <citation type="submission" date="2019-02" db="EMBL/GenBank/DDBJ databases">
        <title>Deep-cultivation of Planctomycetes and their phenomic and genomic characterization uncovers novel biology.</title>
        <authorList>
            <person name="Wiegand S."/>
            <person name="Jogler M."/>
            <person name="Boedeker C."/>
            <person name="Pinto D."/>
            <person name="Vollmers J."/>
            <person name="Rivas-Marin E."/>
            <person name="Kohn T."/>
            <person name="Peeters S.H."/>
            <person name="Heuer A."/>
            <person name="Rast P."/>
            <person name="Oberbeckmann S."/>
            <person name="Bunk B."/>
            <person name="Jeske O."/>
            <person name="Meyerdierks A."/>
            <person name="Storesund J.E."/>
            <person name="Kallscheuer N."/>
            <person name="Luecker S."/>
            <person name="Lage O.M."/>
            <person name="Pohl T."/>
            <person name="Merkel B.J."/>
            <person name="Hornburger P."/>
            <person name="Mueller R.-W."/>
            <person name="Bruemmer F."/>
            <person name="Labrenz M."/>
            <person name="Spormann A.M."/>
            <person name="Op Den Camp H."/>
            <person name="Overmann J."/>
            <person name="Amann R."/>
            <person name="Jetten M.S.M."/>
            <person name="Mascher T."/>
            <person name="Medema M.H."/>
            <person name="Devos D.P."/>
            <person name="Kaster A.-K."/>
            <person name="Ovreas L."/>
            <person name="Rohde M."/>
            <person name="Galperin M.Y."/>
            <person name="Jogler C."/>
        </authorList>
    </citation>
    <scope>NUCLEOTIDE SEQUENCE [LARGE SCALE GENOMIC DNA]</scope>
    <source>
        <strain evidence="4 5">Pla100</strain>
    </source>
</reference>
<keyword evidence="1 4" id="KW-0378">Hydrolase</keyword>
<dbReference type="SUPFAM" id="SSF53474">
    <property type="entry name" value="alpha/beta-Hydrolases"/>
    <property type="match status" value="1"/>
</dbReference>
<organism evidence="4 5">
    <name type="scientific">Neorhodopirellula pilleata</name>
    <dbReference type="NCBI Taxonomy" id="2714738"/>
    <lineage>
        <taxon>Bacteria</taxon>
        <taxon>Pseudomonadati</taxon>
        <taxon>Planctomycetota</taxon>
        <taxon>Planctomycetia</taxon>
        <taxon>Pirellulales</taxon>
        <taxon>Pirellulaceae</taxon>
        <taxon>Neorhodopirellula</taxon>
    </lineage>
</organism>
<keyword evidence="2" id="KW-0732">Signal</keyword>
<feature type="signal peptide" evidence="2">
    <location>
        <begin position="1"/>
        <end position="30"/>
    </location>
</feature>
<keyword evidence="5" id="KW-1185">Reference proteome</keyword>
<dbReference type="AlphaFoldDB" id="A0A5C6AAA8"/>
<dbReference type="EMBL" id="SJPM01000005">
    <property type="protein sequence ID" value="TWT96248.1"/>
    <property type="molecule type" value="Genomic_DNA"/>
</dbReference>
<accession>A0A5C6AAA8</accession>
<dbReference type="Pfam" id="PF00326">
    <property type="entry name" value="Peptidase_S9"/>
    <property type="match status" value="1"/>
</dbReference>
<evidence type="ECO:0000256" key="1">
    <source>
        <dbReference type="ARBA" id="ARBA00022801"/>
    </source>
</evidence>
<dbReference type="GO" id="GO:0046555">
    <property type="term" value="F:acetylxylan esterase activity"/>
    <property type="evidence" value="ECO:0007669"/>
    <property type="project" value="UniProtKB-EC"/>
</dbReference>
<dbReference type="GO" id="GO:0006508">
    <property type="term" value="P:proteolysis"/>
    <property type="evidence" value="ECO:0007669"/>
    <property type="project" value="InterPro"/>
</dbReference>
<dbReference type="RefSeq" id="WP_146578200.1">
    <property type="nucleotide sequence ID" value="NZ_SJPM01000005.1"/>
</dbReference>
<gene>
    <name evidence="4" type="primary">axeA1_4</name>
    <name evidence="4" type="ORF">Pla100_27250</name>
</gene>
<dbReference type="GO" id="GO:0008236">
    <property type="term" value="F:serine-type peptidase activity"/>
    <property type="evidence" value="ECO:0007669"/>
    <property type="project" value="InterPro"/>
</dbReference>
<feature type="domain" description="Peptidase S9 prolyl oligopeptidase catalytic" evidence="3">
    <location>
        <begin position="138"/>
        <end position="296"/>
    </location>
</feature>
<dbReference type="OrthoDB" id="9794725at2"/>
<dbReference type="PANTHER" id="PTHR48081">
    <property type="entry name" value="AB HYDROLASE SUPERFAMILY PROTEIN C4A8.06C"/>
    <property type="match status" value="1"/>
</dbReference>